<evidence type="ECO:0000313" key="2">
    <source>
        <dbReference type="EMBL" id="KAJ8365637.1"/>
    </source>
</evidence>
<dbReference type="Proteomes" id="UP001152622">
    <property type="component" value="Chromosome 4"/>
</dbReference>
<name>A0A9Q1FTY1_SYNKA</name>
<keyword evidence="3" id="KW-1185">Reference proteome</keyword>
<dbReference type="EMBL" id="JAINUF010000004">
    <property type="protein sequence ID" value="KAJ8365637.1"/>
    <property type="molecule type" value="Genomic_DNA"/>
</dbReference>
<dbReference type="AlphaFoldDB" id="A0A9Q1FTY1"/>
<sequence>MLFSGLAQAIAGPQSTGQGSKQGRQTGEEGSRLDLALPCLAYPVTPLLSPSGPGVSKVQNSPLKTGQGGAITHFREDGQMLSELAESVMNVTSAYVLKVSSSAGMTIT</sequence>
<organism evidence="2 3">
    <name type="scientific">Synaphobranchus kaupii</name>
    <name type="common">Kaup's arrowtooth eel</name>
    <dbReference type="NCBI Taxonomy" id="118154"/>
    <lineage>
        <taxon>Eukaryota</taxon>
        <taxon>Metazoa</taxon>
        <taxon>Chordata</taxon>
        <taxon>Craniata</taxon>
        <taxon>Vertebrata</taxon>
        <taxon>Euteleostomi</taxon>
        <taxon>Actinopterygii</taxon>
        <taxon>Neopterygii</taxon>
        <taxon>Teleostei</taxon>
        <taxon>Anguilliformes</taxon>
        <taxon>Synaphobranchidae</taxon>
        <taxon>Synaphobranchus</taxon>
    </lineage>
</organism>
<feature type="region of interest" description="Disordered" evidence="1">
    <location>
        <begin position="1"/>
        <end position="30"/>
    </location>
</feature>
<accession>A0A9Q1FTY1</accession>
<protein>
    <submittedName>
        <fullName evidence="2">Uncharacterized protein</fullName>
    </submittedName>
</protein>
<proteinExistence type="predicted"/>
<reference evidence="2" key="1">
    <citation type="journal article" date="2023" name="Science">
        <title>Genome structures resolve the early diversification of teleost fishes.</title>
        <authorList>
            <person name="Parey E."/>
            <person name="Louis A."/>
            <person name="Montfort J."/>
            <person name="Bouchez O."/>
            <person name="Roques C."/>
            <person name="Iampietro C."/>
            <person name="Lluch J."/>
            <person name="Castinel A."/>
            <person name="Donnadieu C."/>
            <person name="Desvignes T."/>
            <person name="Floi Bucao C."/>
            <person name="Jouanno E."/>
            <person name="Wen M."/>
            <person name="Mejri S."/>
            <person name="Dirks R."/>
            <person name="Jansen H."/>
            <person name="Henkel C."/>
            <person name="Chen W.J."/>
            <person name="Zahm M."/>
            <person name="Cabau C."/>
            <person name="Klopp C."/>
            <person name="Thompson A.W."/>
            <person name="Robinson-Rechavi M."/>
            <person name="Braasch I."/>
            <person name="Lecointre G."/>
            <person name="Bobe J."/>
            <person name="Postlethwait J.H."/>
            <person name="Berthelot C."/>
            <person name="Roest Crollius H."/>
            <person name="Guiguen Y."/>
        </authorList>
    </citation>
    <scope>NUCLEOTIDE SEQUENCE</scope>
    <source>
        <strain evidence="2">WJC10195</strain>
    </source>
</reference>
<gene>
    <name evidence="2" type="ORF">SKAU_G00144680</name>
</gene>
<feature type="compositionally biased region" description="Polar residues" evidence="1">
    <location>
        <begin position="13"/>
        <end position="25"/>
    </location>
</feature>
<comment type="caution">
    <text evidence="2">The sequence shown here is derived from an EMBL/GenBank/DDBJ whole genome shotgun (WGS) entry which is preliminary data.</text>
</comment>
<evidence type="ECO:0000256" key="1">
    <source>
        <dbReference type="SAM" id="MobiDB-lite"/>
    </source>
</evidence>
<evidence type="ECO:0000313" key="3">
    <source>
        <dbReference type="Proteomes" id="UP001152622"/>
    </source>
</evidence>